<reference evidence="3" key="1">
    <citation type="submission" date="2021-03" db="EMBL/GenBank/DDBJ databases">
        <title>Sagittula salina sp. nov. strain M10.9X isolated from the marine waste.</title>
        <authorList>
            <person name="Satari L."/>
            <person name="Molina-Menor E."/>
            <person name="Vidal-Verdu A."/>
            <person name="Pascual J."/>
            <person name="Pereto J."/>
            <person name="Porcar M."/>
        </authorList>
    </citation>
    <scope>NUCLEOTIDE SEQUENCE</scope>
    <source>
        <strain evidence="3">M10.9X</strain>
    </source>
</reference>
<dbReference type="InterPro" id="IPR005090">
    <property type="entry name" value="RepC_N"/>
</dbReference>
<gene>
    <name evidence="3" type="ORF">J5474_06540</name>
</gene>
<sequence>MTQKIIHPRTGGPLSQTVAGHGGPLPDRWQLLRAVERARRPLGLKATSLNILRAMLSFLPDDRLNAARADNHICFASNRALAERAHVSVQTVERHVGLLVKLGLIDRHASANGKRWARRDRLGRVVLATGLSLLPLLNRHEELRTMGDAQEDRETALRVLRDRCRMAVAQLKEQVDGVATSAHELIDRAFLVLRRKSSAEALEALHADLLHQISEETPVPVENLYQNNAVPRDLRGNDTAIEGHKETDINPEVRAEPPEDVDMERAFPRLCARLRACRTLSDCHDRMDRLAREIGLRRIWPEIRALGPQRAFMLLGYLHERTEKLRNANAYARMLLSAEAQGRLDWRSLLKGQGPRDPLPA</sequence>
<dbReference type="InterPro" id="IPR036390">
    <property type="entry name" value="WH_DNA-bd_sf"/>
</dbReference>
<dbReference type="EMBL" id="JAGISH010000003">
    <property type="protein sequence ID" value="MBP0482148.1"/>
    <property type="molecule type" value="Genomic_DNA"/>
</dbReference>
<dbReference type="RefSeq" id="WP_209360015.1">
    <property type="nucleotide sequence ID" value="NZ_JAGISH010000003.1"/>
</dbReference>
<evidence type="ECO:0000259" key="2">
    <source>
        <dbReference type="Pfam" id="PF03428"/>
    </source>
</evidence>
<name>A0A940RZM8_9RHOB</name>
<dbReference type="Gene3D" id="1.10.10.10">
    <property type="entry name" value="Winged helix-like DNA-binding domain superfamily/Winged helix DNA-binding domain"/>
    <property type="match status" value="1"/>
</dbReference>
<organism evidence="3 4">
    <name type="scientific">Sagittula salina</name>
    <dbReference type="NCBI Taxonomy" id="2820268"/>
    <lineage>
        <taxon>Bacteria</taxon>
        <taxon>Pseudomonadati</taxon>
        <taxon>Pseudomonadota</taxon>
        <taxon>Alphaproteobacteria</taxon>
        <taxon>Rhodobacterales</taxon>
        <taxon>Roseobacteraceae</taxon>
        <taxon>Sagittula</taxon>
    </lineage>
</organism>
<evidence type="ECO:0000313" key="3">
    <source>
        <dbReference type="EMBL" id="MBP0482148.1"/>
    </source>
</evidence>
<dbReference type="Pfam" id="PF03428">
    <property type="entry name" value="RP-C"/>
    <property type="match status" value="1"/>
</dbReference>
<comment type="caution">
    <text evidence="3">The sequence shown here is derived from an EMBL/GenBank/DDBJ whole genome shotgun (WGS) entry which is preliminary data.</text>
</comment>
<feature type="domain" description="Plasmid replication protein C N-terminal" evidence="2">
    <location>
        <begin position="23"/>
        <end position="174"/>
    </location>
</feature>
<dbReference type="AlphaFoldDB" id="A0A940RZM8"/>
<keyword evidence="4" id="KW-1185">Reference proteome</keyword>
<dbReference type="Proteomes" id="UP000675940">
    <property type="component" value="Unassembled WGS sequence"/>
</dbReference>
<evidence type="ECO:0000313" key="4">
    <source>
        <dbReference type="Proteomes" id="UP000675940"/>
    </source>
</evidence>
<dbReference type="InterPro" id="IPR036388">
    <property type="entry name" value="WH-like_DNA-bd_sf"/>
</dbReference>
<evidence type="ECO:0000256" key="1">
    <source>
        <dbReference type="SAM" id="MobiDB-lite"/>
    </source>
</evidence>
<feature type="region of interest" description="Disordered" evidence="1">
    <location>
        <begin position="1"/>
        <end position="21"/>
    </location>
</feature>
<accession>A0A940RZM8</accession>
<dbReference type="SUPFAM" id="SSF46785">
    <property type="entry name" value="Winged helix' DNA-binding domain"/>
    <property type="match status" value="1"/>
</dbReference>
<protein>
    <submittedName>
        <fullName evidence="3">Helix-turn-helix domain-containing protein</fullName>
    </submittedName>
</protein>
<proteinExistence type="predicted"/>